<protein>
    <submittedName>
        <fullName evidence="1">Uncharacterized protein</fullName>
    </submittedName>
</protein>
<reference evidence="1 2" key="1">
    <citation type="submission" date="2024-02" db="EMBL/GenBank/DDBJ databases">
        <authorList>
            <person name="Daric V."/>
            <person name="Darras S."/>
        </authorList>
    </citation>
    <scope>NUCLEOTIDE SEQUENCE [LARGE SCALE GENOMIC DNA]</scope>
</reference>
<dbReference type="EMBL" id="CAWYQH010000152">
    <property type="protein sequence ID" value="CAK8696276.1"/>
    <property type="molecule type" value="Genomic_DNA"/>
</dbReference>
<evidence type="ECO:0000313" key="2">
    <source>
        <dbReference type="Proteomes" id="UP001642483"/>
    </source>
</evidence>
<proteinExistence type="predicted"/>
<accession>A0ABP0GX14</accession>
<keyword evidence="2" id="KW-1185">Reference proteome</keyword>
<evidence type="ECO:0000313" key="1">
    <source>
        <dbReference type="EMBL" id="CAK8696276.1"/>
    </source>
</evidence>
<dbReference type="Proteomes" id="UP001642483">
    <property type="component" value="Unassembled WGS sequence"/>
</dbReference>
<sequence length="61" mass="6924">MCRMRILGSGLAQFSKVGRLTTGLGWTWFPSPEATRLVGVEEELDISSECPFFHRLPVWAR</sequence>
<gene>
    <name evidence="1" type="ORF">CVLEPA_LOCUS29444</name>
</gene>
<name>A0ABP0GX14_CLALP</name>
<organism evidence="1 2">
    <name type="scientific">Clavelina lepadiformis</name>
    <name type="common">Light-bulb sea squirt</name>
    <name type="synonym">Ascidia lepadiformis</name>
    <dbReference type="NCBI Taxonomy" id="159417"/>
    <lineage>
        <taxon>Eukaryota</taxon>
        <taxon>Metazoa</taxon>
        <taxon>Chordata</taxon>
        <taxon>Tunicata</taxon>
        <taxon>Ascidiacea</taxon>
        <taxon>Aplousobranchia</taxon>
        <taxon>Clavelinidae</taxon>
        <taxon>Clavelina</taxon>
    </lineage>
</organism>
<comment type="caution">
    <text evidence="1">The sequence shown here is derived from an EMBL/GenBank/DDBJ whole genome shotgun (WGS) entry which is preliminary data.</text>
</comment>